<evidence type="ECO:0000256" key="1">
    <source>
        <dbReference type="SAM" id="MobiDB-lite"/>
    </source>
</evidence>
<name>A0A8H7IIX6_9AGAM</name>
<sequence length="246" mass="25406">MTSSNPQPLSAVHSSPNLIPPARPTRPRLSRGISSRRPAPPPVPPSLRDHPLLDVVAHGNSSSSSALGTSSSSGASSMTSPGSIASSRRSSVSASSPVGRPADKLHPLPLPSPTNLWSLPAHPSPPIGGPWQLAPDVEPIRDSMDLFDTVPAGSTVSVASPSGYPWYATTGTTASPAGHARELATKQPNLHLPRRQVLTPQSHPTKSSGARAPSARNGIISGRYISLSSTIAARDTSCGLITSMEN</sequence>
<dbReference type="EMBL" id="JACYCF010000003">
    <property type="protein sequence ID" value="KAF8758642.1"/>
    <property type="molecule type" value="Genomic_DNA"/>
</dbReference>
<evidence type="ECO:0000313" key="2">
    <source>
        <dbReference type="EMBL" id="KAF8758642.1"/>
    </source>
</evidence>
<accession>A0A8H7IIX6</accession>
<feature type="compositionally biased region" description="Polar residues" evidence="1">
    <location>
        <begin position="1"/>
        <end position="17"/>
    </location>
</feature>
<dbReference type="Proteomes" id="UP000614334">
    <property type="component" value="Unassembled WGS sequence"/>
</dbReference>
<dbReference type="AlphaFoldDB" id="A0A8H7IIX6"/>
<feature type="compositionally biased region" description="Polar residues" evidence="1">
    <location>
        <begin position="198"/>
        <end position="208"/>
    </location>
</feature>
<proteinExistence type="predicted"/>
<comment type="caution">
    <text evidence="2">The sequence shown here is derived from an EMBL/GenBank/DDBJ whole genome shotgun (WGS) entry which is preliminary data.</text>
</comment>
<evidence type="ECO:0000313" key="3">
    <source>
        <dbReference type="Proteomes" id="UP000614334"/>
    </source>
</evidence>
<reference evidence="2" key="1">
    <citation type="submission" date="2020-09" db="EMBL/GenBank/DDBJ databases">
        <title>Comparative genome analyses of four rice-infecting Rhizoctonia solani isolates reveal extensive enrichment of homogalacturonan modification genes.</title>
        <authorList>
            <person name="Lee D.-Y."/>
            <person name="Jeon J."/>
            <person name="Kim K.-T."/>
            <person name="Cheong K."/>
            <person name="Song H."/>
            <person name="Choi G."/>
            <person name="Ko J."/>
            <person name="Opiyo S.O."/>
            <person name="Zuo S."/>
            <person name="Madhav S."/>
            <person name="Lee Y.-H."/>
            <person name="Wang G.-L."/>
        </authorList>
    </citation>
    <scope>NUCLEOTIDE SEQUENCE</scope>
    <source>
        <strain evidence="2">AG1-IA B2</strain>
    </source>
</reference>
<feature type="region of interest" description="Disordered" evidence="1">
    <location>
        <begin position="186"/>
        <end position="215"/>
    </location>
</feature>
<feature type="compositionally biased region" description="Low complexity" evidence="1">
    <location>
        <begin position="61"/>
        <end position="100"/>
    </location>
</feature>
<gene>
    <name evidence="2" type="ORF">RHS01_02639</name>
</gene>
<feature type="region of interest" description="Disordered" evidence="1">
    <location>
        <begin position="1"/>
        <end position="109"/>
    </location>
</feature>
<protein>
    <submittedName>
        <fullName evidence="2">Uncharacterized protein</fullName>
    </submittedName>
</protein>
<organism evidence="2 3">
    <name type="scientific">Rhizoctonia solani</name>
    <dbReference type="NCBI Taxonomy" id="456999"/>
    <lineage>
        <taxon>Eukaryota</taxon>
        <taxon>Fungi</taxon>
        <taxon>Dikarya</taxon>
        <taxon>Basidiomycota</taxon>
        <taxon>Agaricomycotina</taxon>
        <taxon>Agaricomycetes</taxon>
        <taxon>Cantharellales</taxon>
        <taxon>Ceratobasidiaceae</taxon>
        <taxon>Rhizoctonia</taxon>
    </lineage>
</organism>